<dbReference type="RefSeq" id="WP_130243989.1">
    <property type="nucleotide sequence ID" value="NZ_PPUZ01000004.1"/>
</dbReference>
<comment type="caution">
    <text evidence="2">The sequence shown here is derived from an EMBL/GenBank/DDBJ whole genome shotgun (WGS) entry which is preliminary data.</text>
</comment>
<evidence type="ECO:0000313" key="2">
    <source>
        <dbReference type="EMBL" id="RZM84931.1"/>
    </source>
</evidence>
<protein>
    <submittedName>
        <fullName evidence="2">Uncharacterized protein</fullName>
    </submittedName>
</protein>
<evidence type="ECO:0000256" key="1">
    <source>
        <dbReference type="SAM" id="Phobius"/>
    </source>
</evidence>
<feature type="transmembrane region" description="Helical" evidence="1">
    <location>
        <begin position="115"/>
        <end position="134"/>
    </location>
</feature>
<feature type="transmembrane region" description="Helical" evidence="1">
    <location>
        <begin position="36"/>
        <end position="57"/>
    </location>
</feature>
<dbReference type="Proteomes" id="UP000292345">
    <property type="component" value="Unassembled WGS sequence"/>
</dbReference>
<feature type="transmembrane region" description="Helical" evidence="1">
    <location>
        <begin position="154"/>
        <end position="179"/>
    </location>
</feature>
<keyword evidence="1" id="KW-0812">Transmembrane</keyword>
<evidence type="ECO:0000313" key="3">
    <source>
        <dbReference type="Proteomes" id="UP000292345"/>
    </source>
</evidence>
<keyword evidence="1" id="KW-1133">Transmembrane helix</keyword>
<gene>
    <name evidence="2" type="ORF">C3B51_02050</name>
</gene>
<dbReference type="EMBL" id="PPUZ01000004">
    <property type="protein sequence ID" value="RZM84931.1"/>
    <property type="molecule type" value="Genomic_DNA"/>
</dbReference>
<sequence>MDVLSQIAVDHNHLMNIFIWFSLVIAVFASRNSPNVRWVACSILIARTADILLYGWALTTEGWFYLIMSVQDAALILLIVKRHAVASAIARLRLGTLSLFAKDCLSNFKMTSNELMYVLILSVSVVVNMVALIEREIRQFTEFNPMFIYNAYEPIKLVLTLLSVLAILSLTIDAVRGFYSQDKVEDSQRQ</sequence>
<accession>A0A4Q7EME9</accession>
<dbReference type="AlphaFoldDB" id="A0A4Q7EME9"/>
<reference evidence="2 3" key="1">
    <citation type="submission" date="2018-01" db="EMBL/GenBank/DDBJ databases">
        <title>Co-occurrence of chitin degradation, pigmentation and bioactivity in marine Pseudoalteromonas.</title>
        <authorList>
            <person name="Paulsen S."/>
            <person name="Gram L."/>
            <person name="Machado H."/>
        </authorList>
    </citation>
    <scope>NUCLEOTIDE SEQUENCE [LARGE SCALE GENOMIC DNA]</scope>
    <source>
        <strain evidence="2 3">S1946</strain>
    </source>
</reference>
<organism evidence="2 3">
    <name type="scientific">Pseudoalteromonas rubra</name>
    <dbReference type="NCBI Taxonomy" id="43658"/>
    <lineage>
        <taxon>Bacteria</taxon>
        <taxon>Pseudomonadati</taxon>
        <taxon>Pseudomonadota</taxon>
        <taxon>Gammaproteobacteria</taxon>
        <taxon>Alteromonadales</taxon>
        <taxon>Pseudoalteromonadaceae</taxon>
        <taxon>Pseudoalteromonas</taxon>
    </lineage>
</organism>
<name>A0A4Q7EME9_9GAMM</name>
<keyword evidence="1" id="KW-0472">Membrane</keyword>
<feature type="transmembrane region" description="Helical" evidence="1">
    <location>
        <begin position="12"/>
        <end position="29"/>
    </location>
</feature>
<proteinExistence type="predicted"/>